<proteinExistence type="inferred from homology"/>
<dbReference type="GO" id="GO:0005634">
    <property type="term" value="C:nucleus"/>
    <property type="evidence" value="ECO:0007669"/>
    <property type="project" value="TreeGrafter"/>
</dbReference>
<reference evidence="3 4" key="1">
    <citation type="submission" date="2015-08" db="EMBL/GenBank/DDBJ databases">
        <title>Next Generation Sequencing and Analysis of the Genome of Puccinia sorghi L Schw, the Causal Agent of Maize Common Rust.</title>
        <authorList>
            <person name="Rochi L."/>
            <person name="Burguener G."/>
            <person name="Darino M."/>
            <person name="Turjanski A."/>
            <person name="Kreff E."/>
            <person name="Dieguez M.J."/>
            <person name="Sacco F."/>
        </authorList>
    </citation>
    <scope>NUCLEOTIDE SEQUENCE [LARGE SCALE GENOMIC DNA]</scope>
    <source>
        <strain evidence="3 4">RO10H11247</strain>
    </source>
</reference>
<feature type="region of interest" description="Disordered" evidence="2">
    <location>
        <begin position="1"/>
        <end position="20"/>
    </location>
</feature>
<dbReference type="InterPro" id="IPR035426">
    <property type="entry name" value="Gemin2/Brr1"/>
</dbReference>
<dbReference type="Proteomes" id="UP000037035">
    <property type="component" value="Unassembled WGS sequence"/>
</dbReference>
<evidence type="ECO:0000256" key="1">
    <source>
        <dbReference type="ARBA" id="ARBA00025758"/>
    </source>
</evidence>
<dbReference type="GO" id="GO:0000387">
    <property type="term" value="P:spliceosomal snRNP assembly"/>
    <property type="evidence" value="ECO:0007669"/>
    <property type="project" value="InterPro"/>
</dbReference>
<protein>
    <submittedName>
        <fullName evidence="3">Uncharacterized protein</fullName>
    </submittedName>
</protein>
<dbReference type="PANTHER" id="PTHR12794">
    <property type="entry name" value="GEMIN2"/>
    <property type="match status" value="1"/>
</dbReference>
<dbReference type="VEuPathDB" id="FungiDB:VP01_327g3"/>
<dbReference type="EMBL" id="LAVV01008257">
    <property type="protein sequence ID" value="KNZ53319.1"/>
    <property type="molecule type" value="Genomic_DNA"/>
</dbReference>
<accession>A0A0L6UXT5</accession>
<comment type="similarity">
    <text evidence="1">Belongs to the gemin-2 family.</text>
</comment>
<dbReference type="PANTHER" id="PTHR12794:SF0">
    <property type="entry name" value="GEM-ASSOCIATED PROTEIN 2"/>
    <property type="match status" value="1"/>
</dbReference>
<gene>
    <name evidence="3" type="ORF">VP01_327g3</name>
</gene>
<feature type="region of interest" description="Disordered" evidence="2">
    <location>
        <begin position="44"/>
        <end position="65"/>
    </location>
</feature>
<name>A0A0L6UXT5_9BASI</name>
<evidence type="ECO:0000313" key="3">
    <source>
        <dbReference type="EMBL" id="KNZ53319.1"/>
    </source>
</evidence>
<dbReference type="AlphaFoldDB" id="A0A0L6UXT5"/>
<dbReference type="Gene3D" id="1.20.58.1070">
    <property type="match status" value="1"/>
</dbReference>
<dbReference type="OrthoDB" id="428895at2759"/>
<comment type="caution">
    <text evidence="3">The sequence shown here is derived from an EMBL/GenBank/DDBJ whole genome shotgun (WGS) entry which is preliminary data.</text>
</comment>
<dbReference type="GO" id="GO:0032797">
    <property type="term" value="C:SMN complex"/>
    <property type="evidence" value="ECO:0007669"/>
    <property type="project" value="TreeGrafter"/>
</dbReference>
<dbReference type="Pfam" id="PF04938">
    <property type="entry name" value="SIP1"/>
    <property type="match status" value="1"/>
</dbReference>
<sequence>MEPMNEEEWEYEEEADEDGSLLDEAEEQFPIGYTIDFGAESEDFWEHSGEGGAGHDVPRGGLGSQALPVSDSLRADWDGIPADGAEYLFTSRSLSLSLSQQELWFSCRREARARPRVVAKHNPFKSSSSSRPSSVRLSPITIPSTPYDSWRKRFIERFTNMRQSFQALDPLHWQLDDLFRRPPPDNDLSNWKIFIAGKKNSPLEFPPRQPIPLFLKALEQTTVIAVLSHYQVWIQERIGALARMVELGEGREEERGGVGGAEAGEVQEIVLLSPSDGAWLLGLLAVLDSVLTSEDVFKLRQLARTCKHVVRISNAAMQLQHHYSDDALQEAAPAWMVIAAVADVWGQKDLWNE</sequence>
<keyword evidence="4" id="KW-1185">Reference proteome</keyword>
<evidence type="ECO:0000256" key="2">
    <source>
        <dbReference type="SAM" id="MobiDB-lite"/>
    </source>
</evidence>
<organism evidence="3 4">
    <name type="scientific">Puccinia sorghi</name>
    <dbReference type="NCBI Taxonomy" id="27349"/>
    <lineage>
        <taxon>Eukaryota</taxon>
        <taxon>Fungi</taxon>
        <taxon>Dikarya</taxon>
        <taxon>Basidiomycota</taxon>
        <taxon>Pucciniomycotina</taxon>
        <taxon>Pucciniomycetes</taxon>
        <taxon>Pucciniales</taxon>
        <taxon>Pucciniaceae</taxon>
        <taxon>Puccinia</taxon>
    </lineage>
</organism>
<evidence type="ECO:0000313" key="4">
    <source>
        <dbReference type="Proteomes" id="UP000037035"/>
    </source>
</evidence>